<dbReference type="AlphaFoldDB" id="A0A165BZQ0"/>
<proteinExistence type="predicted"/>
<feature type="compositionally biased region" description="Basic and acidic residues" evidence="1">
    <location>
        <begin position="362"/>
        <end position="373"/>
    </location>
</feature>
<dbReference type="InParanoid" id="A0A165BZQ0"/>
<feature type="region of interest" description="Disordered" evidence="1">
    <location>
        <begin position="270"/>
        <end position="373"/>
    </location>
</feature>
<reference evidence="2 3" key="1">
    <citation type="journal article" date="2016" name="Mol. Biol. Evol.">
        <title>Comparative Genomics of Early-Diverging Mushroom-Forming Fungi Provides Insights into the Origins of Lignocellulose Decay Capabilities.</title>
        <authorList>
            <person name="Nagy L.G."/>
            <person name="Riley R."/>
            <person name="Tritt A."/>
            <person name="Adam C."/>
            <person name="Daum C."/>
            <person name="Floudas D."/>
            <person name="Sun H."/>
            <person name="Yadav J.S."/>
            <person name="Pangilinan J."/>
            <person name="Larsson K.H."/>
            <person name="Matsuura K."/>
            <person name="Barry K."/>
            <person name="Labutti K."/>
            <person name="Kuo R."/>
            <person name="Ohm R.A."/>
            <person name="Bhattacharya S.S."/>
            <person name="Shirouzu T."/>
            <person name="Yoshinaga Y."/>
            <person name="Martin F.M."/>
            <person name="Grigoriev I.V."/>
            <person name="Hibbett D.S."/>
        </authorList>
    </citation>
    <scope>NUCLEOTIDE SEQUENCE [LARGE SCALE GENOMIC DNA]</scope>
    <source>
        <strain evidence="2 3">93-53</strain>
    </source>
</reference>
<evidence type="ECO:0000313" key="3">
    <source>
        <dbReference type="Proteomes" id="UP000076871"/>
    </source>
</evidence>
<feature type="compositionally biased region" description="Basic and acidic residues" evidence="1">
    <location>
        <begin position="188"/>
        <end position="208"/>
    </location>
</feature>
<dbReference type="GeneID" id="63826910"/>
<feature type="compositionally biased region" description="Basic and acidic residues" evidence="1">
    <location>
        <begin position="314"/>
        <end position="330"/>
    </location>
</feature>
<organism evidence="2 3">
    <name type="scientific">Laetiporus sulphureus 93-53</name>
    <dbReference type="NCBI Taxonomy" id="1314785"/>
    <lineage>
        <taxon>Eukaryota</taxon>
        <taxon>Fungi</taxon>
        <taxon>Dikarya</taxon>
        <taxon>Basidiomycota</taxon>
        <taxon>Agaricomycotina</taxon>
        <taxon>Agaricomycetes</taxon>
        <taxon>Polyporales</taxon>
        <taxon>Laetiporus</taxon>
    </lineage>
</organism>
<protein>
    <recommendedName>
        <fullName evidence="4">SURP motif domain-containing protein</fullName>
    </recommendedName>
</protein>
<dbReference type="Proteomes" id="UP000076871">
    <property type="component" value="Unassembled WGS sequence"/>
</dbReference>
<evidence type="ECO:0000313" key="2">
    <source>
        <dbReference type="EMBL" id="KZT01941.1"/>
    </source>
</evidence>
<evidence type="ECO:0008006" key="4">
    <source>
        <dbReference type="Google" id="ProtNLM"/>
    </source>
</evidence>
<gene>
    <name evidence="2" type="ORF">LAESUDRAFT_730638</name>
</gene>
<feature type="compositionally biased region" description="Basic and acidic residues" evidence="1">
    <location>
        <begin position="270"/>
        <end position="280"/>
    </location>
</feature>
<feature type="region of interest" description="Disordered" evidence="1">
    <location>
        <begin position="188"/>
        <end position="217"/>
    </location>
</feature>
<sequence length="373" mass="42300">MYAKSRKRKYRSHNIRHQGEISEDAEGTTFPTKDPALYIQAHEADVVRGPQAAAAATSLEVDYYEEDGKQRMRVGGGLIKWKSGETEPAPFDEDHAQLRNYALKSDSKNVEEENGLWVDRYDARLLLDHLRLVPSQASVNEPDSPGSWSDLPSDTEDTFFFDAQEVEDYRRDKRRRLIERNREERLNALRSEGGEDHEAGADEERWGGSDEEPDDTQRQLMRRTAAHILSSPNPAQLEMRILANHGADRRFAFLRGRWSRAWEVIKGRARLDSEQEKQRAEQAQSSVALPGLGGYGDSDDEADAESHSGTTSVDEPREQIARRNEGDHQAARIAGQPESAHEETQSADLTELQRARRARAKQWAEERQRAANG</sequence>
<accession>A0A165BZQ0</accession>
<feature type="compositionally biased region" description="Basic residues" evidence="1">
    <location>
        <begin position="1"/>
        <end position="16"/>
    </location>
</feature>
<keyword evidence="3" id="KW-1185">Reference proteome</keyword>
<dbReference type="RefSeq" id="XP_040759681.1">
    <property type="nucleotide sequence ID" value="XM_040909881.1"/>
</dbReference>
<feature type="region of interest" description="Disordered" evidence="1">
    <location>
        <begin position="1"/>
        <end position="31"/>
    </location>
</feature>
<name>A0A165BZQ0_9APHY</name>
<dbReference type="OrthoDB" id="2552978at2759"/>
<dbReference type="EMBL" id="KV427657">
    <property type="protein sequence ID" value="KZT01941.1"/>
    <property type="molecule type" value="Genomic_DNA"/>
</dbReference>
<evidence type="ECO:0000256" key="1">
    <source>
        <dbReference type="SAM" id="MobiDB-lite"/>
    </source>
</evidence>
<dbReference type="STRING" id="1314785.A0A165BZQ0"/>